<reference evidence="2 3" key="1">
    <citation type="journal article" date="2013" name="Genome Biol.">
        <title>Genome of Acanthamoeba castellanii highlights extensive lateral gene transfer and early evolution of tyrosine kinase signaling.</title>
        <authorList>
            <person name="Clarke M."/>
            <person name="Lohan A.J."/>
            <person name="Liu B."/>
            <person name="Lagkouvardos I."/>
            <person name="Roy S."/>
            <person name="Zafar N."/>
            <person name="Bertelli C."/>
            <person name="Schilde C."/>
            <person name="Kianianmomeni A."/>
            <person name="Burglin T.R."/>
            <person name="Frech C."/>
            <person name="Turcotte B."/>
            <person name="Kopec K.O."/>
            <person name="Synnott J.M."/>
            <person name="Choo C."/>
            <person name="Paponov I."/>
            <person name="Finkler A."/>
            <person name="Soon Heng Tan C."/>
            <person name="Hutchins A.P."/>
            <person name="Weinmeier T."/>
            <person name="Rattei T."/>
            <person name="Chu J.S."/>
            <person name="Gimenez G."/>
            <person name="Irimia M."/>
            <person name="Rigden D.J."/>
            <person name="Fitzpatrick D.A."/>
            <person name="Lorenzo-Morales J."/>
            <person name="Bateman A."/>
            <person name="Chiu C.H."/>
            <person name="Tang P."/>
            <person name="Hegemann P."/>
            <person name="Fromm H."/>
            <person name="Raoult D."/>
            <person name="Greub G."/>
            <person name="Miranda-Saavedra D."/>
            <person name="Chen N."/>
            <person name="Nash P."/>
            <person name="Ginger M.L."/>
            <person name="Horn M."/>
            <person name="Schaap P."/>
            <person name="Caler L."/>
            <person name="Loftus B."/>
        </authorList>
    </citation>
    <scope>NUCLEOTIDE SEQUENCE [LARGE SCALE GENOMIC DNA]</scope>
    <source>
        <strain evidence="2 3">Neff</strain>
    </source>
</reference>
<dbReference type="Proteomes" id="UP000011083">
    <property type="component" value="Unassembled WGS sequence"/>
</dbReference>
<sequence>MSHQPDAHNLHHPDLPLIHCQMSHQPDPQPSSSIPSAVASTDESSVDGGRINAELISRLVQDAVRMELAKDREVQVKLLALSSQLSVQLQQLLDVHASQQRSNGRASPHPPPTTIAVAAQPRLPLAVIRYGTIEESLLRMCTLFLLERGIGHYLKPEFVEAPETAHQLVLLVVKSLTERKPKPSEVAAFIDDKCRGKVVVVVWVRHGDRPAVLQAIEKPAPSYAALEMWYTNYNELRLADTDRNEVARTQLAEALSSVGVLPADPRNGPQTPQREERSGWRKFSPF</sequence>
<accession>L8GEJ3</accession>
<keyword evidence="3" id="KW-1185">Reference proteome</keyword>
<dbReference type="RefSeq" id="XP_004333126.1">
    <property type="nucleotide sequence ID" value="XM_004333078.1"/>
</dbReference>
<evidence type="ECO:0000313" key="2">
    <source>
        <dbReference type="EMBL" id="ELR11113.1"/>
    </source>
</evidence>
<evidence type="ECO:0000313" key="3">
    <source>
        <dbReference type="Proteomes" id="UP000011083"/>
    </source>
</evidence>
<dbReference type="KEGG" id="acan:ACA1_351910"/>
<evidence type="ECO:0000256" key="1">
    <source>
        <dbReference type="SAM" id="MobiDB-lite"/>
    </source>
</evidence>
<organism evidence="2 3">
    <name type="scientific">Acanthamoeba castellanii (strain ATCC 30010 / Neff)</name>
    <dbReference type="NCBI Taxonomy" id="1257118"/>
    <lineage>
        <taxon>Eukaryota</taxon>
        <taxon>Amoebozoa</taxon>
        <taxon>Discosea</taxon>
        <taxon>Longamoebia</taxon>
        <taxon>Centramoebida</taxon>
        <taxon>Acanthamoebidae</taxon>
        <taxon>Acanthamoeba</taxon>
    </lineage>
</organism>
<feature type="region of interest" description="Disordered" evidence="1">
    <location>
        <begin position="259"/>
        <end position="286"/>
    </location>
</feature>
<gene>
    <name evidence="2" type="ORF">ACA1_351910</name>
</gene>
<protein>
    <submittedName>
        <fullName evidence="2">Uncharacterized protein</fullName>
    </submittedName>
</protein>
<feature type="compositionally biased region" description="Basic and acidic residues" evidence="1">
    <location>
        <begin position="1"/>
        <end position="14"/>
    </location>
</feature>
<feature type="compositionally biased region" description="Low complexity" evidence="1">
    <location>
        <begin position="21"/>
        <end position="36"/>
    </location>
</feature>
<dbReference type="GeneID" id="14911540"/>
<feature type="region of interest" description="Disordered" evidence="1">
    <location>
        <begin position="1"/>
        <end position="45"/>
    </location>
</feature>
<proteinExistence type="predicted"/>
<dbReference type="AlphaFoldDB" id="L8GEJ3"/>
<dbReference type="EMBL" id="KB008157">
    <property type="protein sequence ID" value="ELR11113.1"/>
    <property type="molecule type" value="Genomic_DNA"/>
</dbReference>
<name>L8GEJ3_ACACF</name>
<dbReference type="VEuPathDB" id="AmoebaDB:ACA1_351910"/>